<dbReference type="GO" id="GO:0005778">
    <property type="term" value="C:peroxisomal membrane"/>
    <property type="evidence" value="ECO:0007669"/>
    <property type="project" value="TreeGrafter"/>
</dbReference>
<keyword evidence="13" id="KW-0175">Coiled coil</keyword>
<dbReference type="PANTHER" id="PTHR11384:SF69">
    <property type="entry name" value="PEROXISOMAL LONG-CHAIN FATTY ACID IMPORT PROTEIN 1"/>
    <property type="match status" value="1"/>
</dbReference>
<comment type="subcellular location">
    <subcellularLocation>
        <location evidence="1">Endomembrane system</location>
        <topology evidence="1">Multi-pass membrane protein</topology>
    </subcellularLocation>
    <subcellularLocation>
        <location evidence="2">Peroxisome</location>
    </subcellularLocation>
</comment>
<keyword evidence="8" id="KW-0067">ATP-binding</keyword>
<dbReference type="FunFam" id="3.40.50.300:FF:000800">
    <property type="entry name" value="ATP-binding cassette sub-family D member 1"/>
    <property type="match status" value="1"/>
</dbReference>
<keyword evidence="12" id="KW-0576">Peroxisome</keyword>
<dbReference type="GO" id="GO:0005324">
    <property type="term" value="F:long-chain fatty acid transmembrane transporter activity"/>
    <property type="evidence" value="ECO:0007669"/>
    <property type="project" value="TreeGrafter"/>
</dbReference>
<evidence type="ECO:0000256" key="9">
    <source>
        <dbReference type="ARBA" id="ARBA00022967"/>
    </source>
</evidence>
<dbReference type="EMBL" id="KV423985">
    <property type="protein sequence ID" value="KZT55981.1"/>
    <property type="molecule type" value="Genomic_DNA"/>
</dbReference>
<dbReference type="InterPro" id="IPR027417">
    <property type="entry name" value="P-loop_NTPase"/>
</dbReference>
<dbReference type="GO" id="GO:0012505">
    <property type="term" value="C:endomembrane system"/>
    <property type="evidence" value="ECO:0007669"/>
    <property type="project" value="UniProtKB-SubCell"/>
</dbReference>
<accession>A0A165F1B1</accession>
<dbReference type="Proteomes" id="UP000076842">
    <property type="component" value="Unassembled WGS sequence"/>
</dbReference>
<keyword evidence="9" id="KW-1278">Translocase</keyword>
<keyword evidence="17" id="KW-1185">Reference proteome</keyword>
<evidence type="ECO:0000256" key="8">
    <source>
        <dbReference type="ARBA" id="ARBA00022840"/>
    </source>
</evidence>
<dbReference type="GO" id="GO:0005524">
    <property type="term" value="F:ATP binding"/>
    <property type="evidence" value="ECO:0007669"/>
    <property type="project" value="UniProtKB-KW"/>
</dbReference>
<dbReference type="GO" id="GO:0140359">
    <property type="term" value="F:ABC-type transporter activity"/>
    <property type="evidence" value="ECO:0007669"/>
    <property type="project" value="InterPro"/>
</dbReference>
<dbReference type="PANTHER" id="PTHR11384">
    <property type="entry name" value="ATP-BINDING CASSETTE, SUB-FAMILY D MEMBER"/>
    <property type="match status" value="1"/>
</dbReference>
<dbReference type="SUPFAM" id="SSF52540">
    <property type="entry name" value="P-loop containing nucleoside triphosphate hydrolases"/>
    <property type="match status" value="1"/>
</dbReference>
<dbReference type="Pfam" id="PF00005">
    <property type="entry name" value="ABC_tran"/>
    <property type="match status" value="1"/>
</dbReference>
<evidence type="ECO:0000256" key="2">
    <source>
        <dbReference type="ARBA" id="ARBA00004275"/>
    </source>
</evidence>
<evidence type="ECO:0000256" key="12">
    <source>
        <dbReference type="ARBA" id="ARBA00023140"/>
    </source>
</evidence>
<name>A0A165F1B1_9BASI</name>
<keyword evidence="4" id="KW-0813">Transport</keyword>
<gene>
    <name evidence="16" type="ORF">CALCODRAFT_524421</name>
</gene>
<keyword evidence="6" id="KW-0547">Nucleotide-binding</keyword>
<dbReference type="STRING" id="1353952.A0A165F1B1"/>
<keyword evidence="11" id="KW-0472">Membrane</keyword>
<dbReference type="Pfam" id="PF06472">
    <property type="entry name" value="ABC_membrane_2"/>
    <property type="match status" value="1"/>
</dbReference>
<feature type="coiled-coil region" evidence="13">
    <location>
        <begin position="680"/>
        <end position="707"/>
    </location>
</feature>
<dbReference type="InterPro" id="IPR011527">
    <property type="entry name" value="ABC1_TM_dom"/>
</dbReference>
<dbReference type="GO" id="GO:0006635">
    <property type="term" value="P:fatty acid beta-oxidation"/>
    <property type="evidence" value="ECO:0007669"/>
    <property type="project" value="TreeGrafter"/>
</dbReference>
<keyword evidence="7" id="KW-0378">Hydrolase</keyword>
<dbReference type="InterPro" id="IPR003439">
    <property type="entry name" value="ABC_transporter-like_ATP-bd"/>
</dbReference>
<dbReference type="InParanoid" id="A0A165F1B1"/>
<organism evidence="16 17">
    <name type="scientific">Calocera cornea HHB12733</name>
    <dbReference type="NCBI Taxonomy" id="1353952"/>
    <lineage>
        <taxon>Eukaryota</taxon>
        <taxon>Fungi</taxon>
        <taxon>Dikarya</taxon>
        <taxon>Basidiomycota</taxon>
        <taxon>Agaricomycotina</taxon>
        <taxon>Dacrymycetes</taxon>
        <taxon>Dacrymycetales</taxon>
        <taxon>Dacrymycetaceae</taxon>
        <taxon>Calocera</taxon>
    </lineage>
</organism>
<feature type="region of interest" description="Disordered" evidence="14">
    <location>
        <begin position="50"/>
        <end position="78"/>
    </location>
</feature>
<dbReference type="GO" id="GO:0007031">
    <property type="term" value="P:peroxisome organization"/>
    <property type="evidence" value="ECO:0007669"/>
    <property type="project" value="TreeGrafter"/>
</dbReference>
<evidence type="ECO:0000256" key="10">
    <source>
        <dbReference type="ARBA" id="ARBA00022989"/>
    </source>
</evidence>
<evidence type="ECO:0000313" key="16">
    <source>
        <dbReference type="EMBL" id="KZT55981.1"/>
    </source>
</evidence>
<proteinExistence type="inferred from homology"/>
<feature type="domain" description="ABC transporter" evidence="15">
    <location>
        <begin position="462"/>
        <end position="707"/>
    </location>
</feature>
<dbReference type="InterPro" id="IPR050835">
    <property type="entry name" value="ABC_transporter_sub-D"/>
</dbReference>
<dbReference type="SMART" id="SM00382">
    <property type="entry name" value="AAA"/>
    <property type="match status" value="1"/>
</dbReference>
<evidence type="ECO:0000256" key="11">
    <source>
        <dbReference type="ARBA" id="ARBA00023136"/>
    </source>
</evidence>
<dbReference type="CDD" id="cd03223">
    <property type="entry name" value="ABCD_peroxisomal_ALDP"/>
    <property type="match status" value="1"/>
</dbReference>
<dbReference type="Gene3D" id="3.40.50.300">
    <property type="entry name" value="P-loop containing nucleotide triphosphate hydrolases"/>
    <property type="match status" value="1"/>
</dbReference>
<evidence type="ECO:0000259" key="15">
    <source>
        <dbReference type="PROSITE" id="PS50893"/>
    </source>
</evidence>
<evidence type="ECO:0000256" key="1">
    <source>
        <dbReference type="ARBA" id="ARBA00004127"/>
    </source>
</evidence>
<evidence type="ECO:0000256" key="6">
    <source>
        <dbReference type="ARBA" id="ARBA00022741"/>
    </source>
</evidence>
<evidence type="ECO:0000256" key="14">
    <source>
        <dbReference type="SAM" id="MobiDB-lite"/>
    </source>
</evidence>
<dbReference type="AlphaFoldDB" id="A0A165F1B1"/>
<sequence>MPAALPPSQRAPLTVLTRLYARNRPAIQRVLISLFVAYSIRTSYRVFRPSDTRTPASSSSSGQDAGTGAGAVGGRPGRKPRVQVDALFYSRLATLLPILIPSAHSKEALLLAMHTFFLLLRTLLSLYVAALDGRIVAALVRAHPSAFARNIAKWIAVAVPATYTNSMLTYLQSKLAIAYRTRLTNRVMDLYLGTDAERGDGAFYQLANLDDRTPDADQLITLDIQQFASALAAIYGNTAKPVLDVVLYNAQLARNVGAEGLVLLTVLVQSSAALLRALTPPFGALAALDSQLSGALRTTHARILTSAEEIALLSGTSLEKTKLDRSYYALALHAAHTLRLRAWHAMIEEGVVKWLWGAVGLGVCAIPVFFAGAVGAAGRDLGARTEGFVTNRRLLLSASDAFGRVLYSYKELSELAGYTARVSSLLQTLEDVRAGKFEKRLAATADTALLGQRGRVIESDDVEFRDVPIVSPAGEVLVPRLSFSVRQGQHLLIVGPNGCGKSSTFRILGGLWPVYGGLVRKPPPNQFCYIPQRPYLSLGTLRDQVIYPDGRDEMERKGVTDGQLMDILGYVDLQPIVAREGGWDAARDWSTSLSGGDKQRIAMARLFYHRPRYAILDECTSSVTLDVEKRMFDHVAELGITLLTVSHRPSLWKYHKMILQFDGQGNYIFAELDAERRLALQEEKQTLEAKLEEVPKMRARLEELRAVARDREGYTAEAAS</sequence>
<dbReference type="InterPro" id="IPR017871">
    <property type="entry name" value="ABC_transporter-like_CS"/>
</dbReference>
<evidence type="ECO:0000256" key="3">
    <source>
        <dbReference type="ARBA" id="ARBA00008575"/>
    </source>
</evidence>
<comment type="similarity">
    <text evidence="3">Belongs to the ABC transporter superfamily. ABCD family. Peroxisomal fatty acyl CoA transporter (TC 3.A.1.203) subfamily.</text>
</comment>
<feature type="compositionally biased region" description="Gly residues" evidence="14">
    <location>
        <begin position="65"/>
        <end position="75"/>
    </location>
</feature>
<reference evidence="16 17" key="1">
    <citation type="journal article" date="2016" name="Mol. Biol. Evol.">
        <title>Comparative Genomics of Early-Diverging Mushroom-Forming Fungi Provides Insights into the Origins of Lignocellulose Decay Capabilities.</title>
        <authorList>
            <person name="Nagy L.G."/>
            <person name="Riley R."/>
            <person name="Tritt A."/>
            <person name="Adam C."/>
            <person name="Daum C."/>
            <person name="Floudas D."/>
            <person name="Sun H."/>
            <person name="Yadav J.S."/>
            <person name="Pangilinan J."/>
            <person name="Larsson K.H."/>
            <person name="Matsuura K."/>
            <person name="Barry K."/>
            <person name="Labutti K."/>
            <person name="Kuo R."/>
            <person name="Ohm R.A."/>
            <person name="Bhattacharya S.S."/>
            <person name="Shirouzu T."/>
            <person name="Yoshinaga Y."/>
            <person name="Martin F.M."/>
            <person name="Grigoriev I.V."/>
            <person name="Hibbett D.S."/>
        </authorList>
    </citation>
    <scope>NUCLEOTIDE SEQUENCE [LARGE SCALE GENOMIC DNA]</scope>
    <source>
        <strain evidence="16 17">HHB12733</strain>
    </source>
</reference>
<protein>
    <submittedName>
        <fullName evidence="16">Adrenoleukodystrophy protein</fullName>
    </submittedName>
</protein>
<evidence type="ECO:0000256" key="13">
    <source>
        <dbReference type="SAM" id="Coils"/>
    </source>
</evidence>
<dbReference type="GO" id="GO:0016887">
    <property type="term" value="F:ATP hydrolysis activity"/>
    <property type="evidence" value="ECO:0007669"/>
    <property type="project" value="InterPro"/>
</dbReference>
<dbReference type="PROSITE" id="PS50893">
    <property type="entry name" value="ABC_TRANSPORTER_2"/>
    <property type="match status" value="1"/>
</dbReference>
<evidence type="ECO:0000256" key="4">
    <source>
        <dbReference type="ARBA" id="ARBA00022448"/>
    </source>
</evidence>
<dbReference type="GO" id="GO:0015910">
    <property type="term" value="P:long-chain fatty acid import into peroxisome"/>
    <property type="evidence" value="ECO:0007669"/>
    <property type="project" value="TreeGrafter"/>
</dbReference>
<dbReference type="PROSITE" id="PS00211">
    <property type="entry name" value="ABC_TRANSPORTER_1"/>
    <property type="match status" value="1"/>
</dbReference>
<evidence type="ECO:0000256" key="7">
    <source>
        <dbReference type="ARBA" id="ARBA00022801"/>
    </source>
</evidence>
<dbReference type="InterPro" id="IPR003593">
    <property type="entry name" value="AAA+_ATPase"/>
</dbReference>
<keyword evidence="10" id="KW-1133">Transmembrane helix</keyword>
<evidence type="ECO:0000256" key="5">
    <source>
        <dbReference type="ARBA" id="ARBA00022692"/>
    </source>
</evidence>
<dbReference type="OrthoDB" id="422637at2759"/>
<dbReference type="GO" id="GO:0042760">
    <property type="term" value="P:very long-chain fatty acid catabolic process"/>
    <property type="evidence" value="ECO:0007669"/>
    <property type="project" value="TreeGrafter"/>
</dbReference>
<keyword evidence="5" id="KW-0812">Transmembrane</keyword>
<evidence type="ECO:0000313" key="17">
    <source>
        <dbReference type="Proteomes" id="UP000076842"/>
    </source>
</evidence>